<evidence type="ECO:0008006" key="5">
    <source>
        <dbReference type="Google" id="ProtNLM"/>
    </source>
</evidence>
<evidence type="ECO:0000256" key="1">
    <source>
        <dbReference type="ARBA" id="ARBA00006484"/>
    </source>
</evidence>
<dbReference type="InterPro" id="IPR002347">
    <property type="entry name" value="SDR_fam"/>
</dbReference>
<name>A0ABR1JJA2_9AGAR</name>
<sequence>MVSPVQVNTSQRVAIVTGSAHGMGRSIALRLADDGFDVGINDIPSKKDLLSTLEKEIAAKGRRACILPADVSDEESVKGMVDTVVQELGSLDVMVANSGVFLRKSILEITTDDWDRVQNINSRGVFLCYKYAAKQMISQGRGGRIIGASSSSAKHS</sequence>
<dbReference type="InterPro" id="IPR036291">
    <property type="entry name" value="NAD(P)-bd_dom_sf"/>
</dbReference>
<comment type="similarity">
    <text evidence="1">Belongs to the short-chain dehydrogenases/reductases (SDR) family.</text>
</comment>
<comment type="caution">
    <text evidence="3">The sequence shown here is derived from an EMBL/GenBank/DDBJ whole genome shotgun (WGS) entry which is preliminary data.</text>
</comment>
<accession>A0ABR1JJA2</accession>
<dbReference type="Proteomes" id="UP001498398">
    <property type="component" value="Unassembled WGS sequence"/>
</dbReference>
<evidence type="ECO:0000313" key="4">
    <source>
        <dbReference type="Proteomes" id="UP001498398"/>
    </source>
</evidence>
<gene>
    <name evidence="3" type="ORF">VKT23_009162</name>
</gene>
<dbReference type="SUPFAM" id="SSF51735">
    <property type="entry name" value="NAD(P)-binding Rossmann-fold domains"/>
    <property type="match status" value="1"/>
</dbReference>
<evidence type="ECO:0000313" key="3">
    <source>
        <dbReference type="EMBL" id="KAK7460440.1"/>
    </source>
</evidence>
<evidence type="ECO:0000256" key="2">
    <source>
        <dbReference type="ARBA" id="ARBA00023002"/>
    </source>
</evidence>
<protein>
    <recommendedName>
        <fullName evidence="5">NAD(P)-binding protein</fullName>
    </recommendedName>
</protein>
<keyword evidence="4" id="KW-1185">Reference proteome</keyword>
<dbReference type="Gene3D" id="3.40.50.720">
    <property type="entry name" value="NAD(P)-binding Rossmann-like Domain"/>
    <property type="match status" value="1"/>
</dbReference>
<dbReference type="PRINTS" id="PR00081">
    <property type="entry name" value="GDHRDH"/>
</dbReference>
<dbReference type="PANTHER" id="PTHR43669">
    <property type="entry name" value="5-KETO-D-GLUCONATE 5-REDUCTASE"/>
    <property type="match status" value="1"/>
</dbReference>
<organism evidence="3 4">
    <name type="scientific">Marasmiellus scandens</name>
    <dbReference type="NCBI Taxonomy" id="2682957"/>
    <lineage>
        <taxon>Eukaryota</taxon>
        <taxon>Fungi</taxon>
        <taxon>Dikarya</taxon>
        <taxon>Basidiomycota</taxon>
        <taxon>Agaricomycotina</taxon>
        <taxon>Agaricomycetes</taxon>
        <taxon>Agaricomycetidae</taxon>
        <taxon>Agaricales</taxon>
        <taxon>Marasmiineae</taxon>
        <taxon>Omphalotaceae</taxon>
        <taxon>Marasmiellus</taxon>
    </lineage>
</organism>
<keyword evidence="2" id="KW-0560">Oxidoreductase</keyword>
<proteinExistence type="inferred from homology"/>
<reference evidence="3 4" key="1">
    <citation type="submission" date="2024-01" db="EMBL/GenBank/DDBJ databases">
        <title>A draft genome for the cacao thread blight pathogen Marasmiellus scandens.</title>
        <authorList>
            <person name="Baruah I.K."/>
            <person name="Leung J."/>
            <person name="Bukari Y."/>
            <person name="Amoako-Attah I."/>
            <person name="Meinhardt L.W."/>
            <person name="Bailey B.A."/>
            <person name="Cohen S.P."/>
        </authorList>
    </citation>
    <scope>NUCLEOTIDE SEQUENCE [LARGE SCALE GENOMIC DNA]</scope>
    <source>
        <strain evidence="3 4">GH-19</strain>
    </source>
</reference>
<dbReference type="Pfam" id="PF00106">
    <property type="entry name" value="adh_short"/>
    <property type="match status" value="1"/>
</dbReference>
<dbReference type="EMBL" id="JBANRG010000015">
    <property type="protein sequence ID" value="KAK7460440.1"/>
    <property type="molecule type" value="Genomic_DNA"/>
</dbReference>
<dbReference type="PANTHER" id="PTHR43669:SF14">
    <property type="entry name" value="OXIDOREDUCTASE"/>
    <property type="match status" value="1"/>
</dbReference>